<reference evidence="1 2" key="1">
    <citation type="submission" date="2021-03" db="EMBL/GenBank/DDBJ databases">
        <title>Fibrella sp. HMF5405 genome sequencing and assembly.</title>
        <authorList>
            <person name="Kang H."/>
            <person name="Kim H."/>
            <person name="Bae S."/>
            <person name="Joh K."/>
        </authorList>
    </citation>
    <scope>NUCLEOTIDE SEQUENCE [LARGE SCALE GENOMIC DNA]</scope>
    <source>
        <strain evidence="1 2">HMF5405</strain>
    </source>
</reference>
<organism evidence="1 2">
    <name type="scientific">Fibrella forsythiae</name>
    <dbReference type="NCBI Taxonomy" id="2817061"/>
    <lineage>
        <taxon>Bacteria</taxon>
        <taxon>Pseudomonadati</taxon>
        <taxon>Bacteroidota</taxon>
        <taxon>Cytophagia</taxon>
        <taxon>Cytophagales</taxon>
        <taxon>Spirosomataceae</taxon>
        <taxon>Fibrella</taxon>
    </lineage>
</organism>
<dbReference type="EMBL" id="JAFMYW010000003">
    <property type="protein sequence ID" value="MBO0949369.1"/>
    <property type="molecule type" value="Genomic_DNA"/>
</dbReference>
<evidence type="ECO:0000313" key="2">
    <source>
        <dbReference type="Proteomes" id="UP000664628"/>
    </source>
</evidence>
<evidence type="ECO:0000313" key="1">
    <source>
        <dbReference type="EMBL" id="MBO0949369.1"/>
    </source>
</evidence>
<name>A0ABS3JH84_9BACT</name>
<gene>
    <name evidence="1" type="ORF">J2I46_12300</name>
</gene>
<sequence>MLPIETESPHILLLRIGYEGGLVELYTQTLDLLAPVWRESNEMSFNDNDDEIWVERRMEYADFNAYWQDFTSRERWFYGRPLVIHPAIRTHVRRALDQVRSLPYDYGQPERFRYVARWQKALPVC</sequence>
<dbReference type="Proteomes" id="UP000664628">
    <property type="component" value="Unassembled WGS sequence"/>
</dbReference>
<accession>A0ABS3JH84</accession>
<comment type="caution">
    <text evidence="1">The sequence shown here is derived from an EMBL/GenBank/DDBJ whole genome shotgun (WGS) entry which is preliminary data.</text>
</comment>
<dbReference type="RefSeq" id="WP_207329334.1">
    <property type="nucleotide sequence ID" value="NZ_JAFMYW010000003.1"/>
</dbReference>
<keyword evidence="2" id="KW-1185">Reference proteome</keyword>
<protein>
    <submittedName>
        <fullName evidence="1">Uncharacterized protein</fullName>
    </submittedName>
</protein>
<proteinExistence type="predicted"/>